<dbReference type="InterPro" id="IPR023393">
    <property type="entry name" value="START-like_dom_sf"/>
</dbReference>
<proteinExistence type="inferred from homology"/>
<comment type="similarity">
    <text evidence="1">Belongs to the AHA1 family.</text>
</comment>
<dbReference type="InterPro" id="IPR013538">
    <property type="entry name" value="ASHA1/2-like_C"/>
</dbReference>
<feature type="domain" description="Activator of Hsp90 ATPase homologue 1/2-like C-terminal" evidence="2">
    <location>
        <begin position="19"/>
        <end position="133"/>
    </location>
</feature>
<dbReference type="AlphaFoldDB" id="A0A4Q7KSY8"/>
<name>A0A4Q7KSY8_9PSEU</name>
<accession>A0A4Q7KSY8</accession>
<evidence type="ECO:0000313" key="3">
    <source>
        <dbReference type="EMBL" id="RZS38901.1"/>
    </source>
</evidence>
<evidence type="ECO:0000313" key="4">
    <source>
        <dbReference type="Proteomes" id="UP000294257"/>
    </source>
</evidence>
<dbReference type="EMBL" id="SGWQ01000004">
    <property type="protein sequence ID" value="RZS38901.1"/>
    <property type="molecule type" value="Genomic_DNA"/>
</dbReference>
<protein>
    <submittedName>
        <fullName evidence="3">Activator of Hsp90 ATPase-like protein</fullName>
    </submittedName>
</protein>
<dbReference type="Gene3D" id="3.30.530.20">
    <property type="match status" value="1"/>
</dbReference>
<evidence type="ECO:0000256" key="1">
    <source>
        <dbReference type="ARBA" id="ARBA00006817"/>
    </source>
</evidence>
<dbReference type="SUPFAM" id="SSF55961">
    <property type="entry name" value="Bet v1-like"/>
    <property type="match status" value="1"/>
</dbReference>
<comment type="caution">
    <text evidence="3">The sequence shown here is derived from an EMBL/GenBank/DDBJ whole genome shotgun (WGS) entry which is preliminary data.</text>
</comment>
<evidence type="ECO:0000259" key="2">
    <source>
        <dbReference type="Pfam" id="PF08327"/>
    </source>
</evidence>
<dbReference type="Pfam" id="PF08327">
    <property type="entry name" value="AHSA1"/>
    <property type="match status" value="1"/>
</dbReference>
<reference evidence="3 4" key="1">
    <citation type="submission" date="2019-02" db="EMBL/GenBank/DDBJ databases">
        <title>Genomic Encyclopedia of Type Strains, Phase IV (KMG-IV): sequencing the most valuable type-strain genomes for metagenomic binning, comparative biology and taxonomic classification.</title>
        <authorList>
            <person name="Goeker M."/>
        </authorList>
    </citation>
    <scope>NUCLEOTIDE SEQUENCE [LARGE SCALE GENOMIC DNA]</scope>
    <source>
        <strain evidence="3 4">DSM 101727</strain>
    </source>
</reference>
<dbReference type="OrthoDB" id="268331at2"/>
<keyword evidence="4" id="KW-1185">Reference proteome</keyword>
<sequence length="146" mass="16830">MTDDTVSDVVRASVEVAVDPAEAFRVFTEEIDSWYRVDRYTVLDYRRTKEIAFEPWVGGRFLDVHDEHTREGVEMGRITAWEPGRRLSFVDMKGTEIEVTFASADTGTTVTIEHRGLARLAPADPARRYGWRVLLPWYASAFEEKR</sequence>
<dbReference type="Proteomes" id="UP000294257">
    <property type="component" value="Unassembled WGS sequence"/>
</dbReference>
<organism evidence="3 4">
    <name type="scientific">Herbihabitans rhizosphaerae</name>
    <dbReference type="NCBI Taxonomy" id="1872711"/>
    <lineage>
        <taxon>Bacteria</taxon>
        <taxon>Bacillati</taxon>
        <taxon>Actinomycetota</taxon>
        <taxon>Actinomycetes</taxon>
        <taxon>Pseudonocardiales</taxon>
        <taxon>Pseudonocardiaceae</taxon>
        <taxon>Herbihabitans</taxon>
    </lineage>
</organism>
<dbReference type="RefSeq" id="WP_130344517.1">
    <property type="nucleotide sequence ID" value="NZ_SGWQ01000004.1"/>
</dbReference>
<gene>
    <name evidence="3" type="ORF">EV193_104112</name>
</gene>